<reference evidence="1 2" key="1">
    <citation type="journal article" date="2024" name="Nat. Commun.">
        <title>Phylogenomics reveals the evolutionary origins of lichenization in chlorophyte algae.</title>
        <authorList>
            <person name="Puginier C."/>
            <person name="Libourel C."/>
            <person name="Otte J."/>
            <person name="Skaloud P."/>
            <person name="Haon M."/>
            <person name="Grisel S."/>
            <person name="Petersen M."/>
            <person name="Berrin J.G."/>
            <person name="Delaux P.M."/>
            <person name="Dal Grande F."/>
            <person name="Keller J."/>
        </authorList>
    </citation>
    <scope>NUCLEOTIDE SEQUENCE [LARGE SCALE GENOMIC DNA]</scope>
    <source>
        <strain evidence="1 2">SAG 245.80</strain>
    </source>
</reference>
<sequence length="332" mass="34850">MPSLSGRCDRLMIYTRGGAVLAGHAACKLPCLGAHSQRTEVQAPAALACEQHASQYLREQQLLAQRLLGVFVSGRLPVGAAAGLREFCPGVRFFSVGVATLSSGSGCLVSTGNVLAGMSKLALLPLADATAGLPLLQNRWLHMARAAMLSRYGDLEEAWAEGAESVLFAPVPCPGPARPGVQGGACAVLTLGIEADKDIYAPPLARLLLLLLASRDCRGHARLLLGETGAAALAIWQAGAAAGLARRLGAHFACADEVQLLLVNLVLVLALEALHTCDQLAARRQSLSLLPPASLNYACCRCCSCAARRAGCWALRQRWRRCAWLEVGSGIA</sequence>
<keyword evidence="2" id="KW-1185">Reference proteome</keyword>
<comment type="caution">
    <text evidence="1">The sequence shown here is derived from an EMBL/GenBank/DDBJ whole genome shotgun (WGS) entry which is preliminary data.</text>
</comment>
<evidence type="ECO:0000313" key="2">
    <source>
        <dbReference type="Proteomes" id="UP001445335"/>
    </source>
</evidence>
<dbReference type="EMBL" id="JALJOU010000001">
    <property type="protein sequence ID" value="KAK9846445.1"/>
    <property type="molecule type" value="Genomic_DNA"/>
</dbReference>
<gene>
    <name evidence="1" type="ORF">WJX81_003852</name>
</gene>
<protein>
    <submittedName>
        <fullName evidence="1">Uncharacterized protein</fullName>
    </submittedName>
</protein>
<dbReference type="Proteomes" id="UP001445335">
    <property type="component" value="Unassembled WGS sequence"/>
</dbReference>
<accession>A0AAW1SJJ4</accession>
<organism evidence="1 2">
    <name type="scientific">Elliptochloris bilobata</name>
    <dbReference type="NCBI Taxonomy" id="381761"/>
    <lineage>
        <taxon>Eukaryota</taxon>
        <taxon>Viridiplantae</taxon>
        <taxon>Chlorophyta</taxon>
        <taxon>core chlorophytes</taxon>
        <taxon>Trebouxiophyceae</taxon>
        <taxon>Trebouxiophyceae incertae sedis</taxon>
        <taxon>Elliptochloris clade</taxon>
        <taxon>Elliptochloris</taxon>
    </lineage>
</organism>
<dbReference type="AlphaFoldDB" id="A0AAW1SJJ4"/>
<evidence type="ECO:0000313" key="1">
    <source>
        <dbReference type="EMBL" id="KAK9846445.1"/>
    </source>
</evidence>
<name>A0AAW1SJJ4_9CHLO</name>
<proteinExistence type="predicted"/>